<name>A0AAN6XXJ2_9PEZI</name>
<dbReference type="EMBL" id="MU858241">
    <property type="protein sequence ID" value="KAK4208498.1"/>
    <property type="molecule type" value="Genomic_DNA"/>
</dbReference>
<comment type="caution">
    <text evidence="1">The sequence shown here is derived from an EMBL/GenBank/DDBJ whole genome shotgun (WGS) entry which is preliminary data.</text>
</comment>
<organism evidence="1 2">
    <name type="scientific">Rhypophila decipiens</name>
    <dbReference type="NCBI Taxonomy" id="261697"/>
    <lineage>
        <taxon>Eukaryota</taxon>
        <taxon>Fungi</taxon>
        <taxon>Dikarya</taxon>
        <taxon>Ascomycota</taxon>
        <taxon>Pezizomycotina</taxon>
        <taxon>Sordariomycetes</taxon>
        <taxon>Sordariomycetidae</taxon>
        <taxon>Sordariales</taxon>
        <taxon>Naviculisporaceae</taxon>
        <taxon>Rhypophila</taxon>
    </lineage>
</organism>
<protein>
    <submittedName>
        <fullName evidence="1">Uncharacterized protein</fullName>
    </submittedName>
</protein>
<reference evidence="1" key="2">
    <citation type="submission" date="2023-05" db="EMBL/GenBank/DDBJ databases">
        <authorList>
            <consortium name="Lawrence Berkeley National Laboratory"/>
            <person name="Steindorff A."/>
            <person name="Hensen N."/>
            <person name="Bonometti L."/>
            <person name="Westerberg I."/>
            <person name="Brannstrom I.O."/>
            <person name="Guillou S."/>
            <person name="Cros-Aarteil S."/>
            <person name="Calhoun S."/>
            <person name="Haridas S."/>
            <person name="Kuo A."/>
            <person name="Mondo S."/>
            <person name="Pangilinan J."/>
            <person name="Riley R."/>
            <person name="Labutti K."/>
            <person name="Andreopoulos B."/>
            <person name="Lipzen A."/>
            <person name="Chen C."/>
            <person name="Yanf M."/>
            <person name="Daum C."/>
            <person name="Ng V."/>
            <person name="Clum A."/>
            <person name="Ohm R."/>
            <person name="Martin F."/>
            <person name="Silar P."/>
            <person name="Natvig D."/>
            <person name="Lalanne C."/>
            <person name="Gautier V."/>
            <person name="Ament-Velasquez S.L."/>
            <person name="Kruys A."/>
            <person name="Hutchinson M.I."/>
            <person name="Powell A.J."/>
            <person name="Barry K."/>
            <person name="Miller A.N."/>
            <person name="Grigoriev I.V."/>
            <person name="Debuchy R."/>
            <person name="Gladieux P."/>
            <person name="Thoren M.H."/>
            <person name="Johannesson H."/>
        </authorList>
    </citation>
    <scope>NUCLEOTIDE SEQUENCE</scope>
    <source>
        <strain evidence="1">PSN293</strain>
    </source>
</reference>
<reference evidence="1" key="1">
    <citation type="journal article" date="2023" name="Mol. Phylogenet. Evol.">
        <title>Genome-scale phylogeny and comparative genomics of the fungal order Sordariales.</title>
        <authorList>
            <person name="Hensen N."/>
            <person name="Bonometti L."/>
            <person name="Westerberg I."/>
            <person name="Brannstrom I.O."/>
            <person name="Guillou S."/>
            <person name="Cros-Aarteil S."/>
            <person name="Calhoun S."/>
            <person name="Haridas S."/>
            <person name="Kuo A."/>
            <person name="Mondo S."/>
            <person name="Pangilinan J."/>
            <person name="Riley R."/>
            <person name="LaButti K."/>
            <person name="Andreopoulos B."/>
            <person name="Lipzen A."/>
            <person name="Chen C."/>
            <person name="Yan M."/>
            <person name="Daum C."/>
            <person name="Ng V."/>
            <person name="Clum A."/>
            <person name="Steindorff A."/>
            <person name="Ohm R.A."/>
            <person name="Martin F."/>
            <person name="Silar P."/>
            <person name="Natvig D.O."/>
            <person name="Lalanne C."/>
            <person name="Gautier V."/>
            <person name="Ament-Velasquez S.L."/>
            <person name="Kruys A."/>
            <person name="Hutchinson M.I."/>
            <person name="Powell A.J."/>
            <person name="Barry K."/>
            <person name="Miller A.N."/>
            <person name="Grigoriev I.V."/>
            <person name="Debuchy R."/>
            <person name="Gladieux P."/>
            <person name="Hiltunen Thoren M."/>
            <person name="Johannesson H."/>
        </authorList>
    </citation>
    <scope>NUCLEOTIDE SEQUENCE</scope>
    <source>
        <strain evidence="1">PSN293</strain>
    </source>
</reference>
<accession>A0AAN6XXJ2</accession>
<evidence type="ECO:0000313" key="1">
    <source>
        <dbReference type="EMBL" id="KAK4208498.1"/>
    </source>
</evidence>
<gene>
    <name evidence="1" type="ORF">QBC37DRAFT_405243</name>
</gene>
<evidence type="ECO:0000313" key="2">
    <source>
        <dbReference type="Proteomes" id="UP001301769"/>
    </source>
</evidence>
<dbReference type="AlphaFoldDB" id="A0AAN6XXJ2"/>
<proteinExistence type="predicted"/>
<sequence length="302" mass="32261">MDVNSSSTSRLGVWLSSFLVVKPRKLKHHDCGAQPWIAGCGGCHVFGLHLQIGRLPKSREESCAEWPLRRIPQVGDGHPDFCMGASPTTAICPPSPPISESWSSDQVNDGLGGALWDPLNGFYGFAGLVDNRDGLDLPSGLSDFEHWVLGSGGTGDEGDRAVGNGGEGTWTSDVDCVGAIAGTGVIESNVGIPVPTITWPQAQQPNNDWEPATWSFPISGYLGNRLEETRARALSRSQDLWPVMPGLQEPSAAIGVHASMSSSMPESSSGTGVGRSVVESRRWMYNEVHITTRSPEAREVQA</sequence>
<keyword evidence="2" id="KW-1185">Reference proteome</keyword>
<dbReference type="Proteomes" id="UP001301769">
    <property type="component" value="Unassembled WGS sequence"/>
</dbReference>